<dbReference type="RefSeq" id="WP_143027208.1">
    <property type="nucleotide sequence ID" value="NZ_FNAP01000012.1"/>
</dbReference>
<proteinExistence type="predicted"/>
<gene>
    <name evidence="3" type="ORF">SAMN05421720_11292</name>
    <name evidence="4" type="ORF">SAMN05421720_11661</name>
    <name evidence="5" type="ORF">SAMN05421720_1231</name>
    <name evidence="6" type="ORF">SAMN05421720_12716</name>
    <name evidence="7" type="ORF">SAMN05421720_1481</name>
</gene>
<evidence type="ECO:0000313" key="7">
    <source>
        <dbReference type="EMBL" id="SDF12939.1"/>
    </source>
</evidence>
<dbReference type="InterPro" id="IPR004291">
    <property type="entry name" value="Transposase_IS66_central"/>
</dbReference>
<evidence type="ECO:0000313" key="4">
    <source>
        <dbReference type="EMBL" id="SDE93273.1"/>
    </source>
</evidence>
<feature type="domain" description="Transposase IS66 central" evidence="2">
    <location>
        <begin position="148"/>
        <end position="226"/>
    </location>
</feature>
<organism evidence="4 8">
    <name type="scientific">Rhodospira trueperi</name>
    <dbReference type="NCBI Taxonomy" id="69960"/>
    <lineage>
        <taxon>Bacteria</taxon>
        <taxon>Pseudomonadati</taxon>
        <taxon>Pseudomonadota</taxon>
        <taxon>Alphaproteobacteria</taxon>
        <taxon>Rhodospirillales</taxon>
        <taxon>Rhodospirillaceae</taxon>
        <taxon>Rhodospira</taxon>
    </lineage>
</organism>
<dbReference type="EMBL" id="FNAP01000048">
    <property type="protein sequence ID" value="SDF12939.1"/>
    <property type="molecule type" value="Genomic_DNA"/>
</dbReference>
<reference evidence="4 8" key="1">
    <citation type="submission" date="2016-10" db="EMBL/GenBank/DDBJ databases">
        <authorList>
            <person name="de Groot N.N."/>
        </authorList>
    </citation>
    <scope>NUCLEOTIDE SEQUENCE [LARGE SCALE GENOMIC DNA]</scope>
    <source>
        <strain evidence="4 8">ATCC 700224</strain>
    </source>
</reference>
<evidence type="ECO:0000256" key="1">
    <source>
        <dbReference type="SAM" id="MobiDB-lite"/>
    </source>
</evidence>
<dbReference type="EMBL" id="FNAP01000016">
    <property type="protein sequence ID" value="SDE93273.1"/>
    <property type="molecule type" value="Genomic_DNA"/>
</dbReference>
<sequence length="297" mass="32936">MVKPPFDIDALYPATLKPLTLGLLEENARLVSENGALRDEIARLKGLKGKPDIKPPLKPSGMDKATDKRPRREGKRRRGPKKPSGVVEERRIAVDGVPPGSRFKGTQPFTVQELRIEARTVCYHRERWITPDGVTMLAPLPDGVTDHFGPALKRFILAQYHQGQTTVPRLVEMLQGLGVAISQRQVVRILIASNDQFVTEARDVLRAGLTHGRWISVDDTGARHQGRNGVCTQIGNDAFTVFATTVSKSRLNFLELLRAGHGDYVLNDQAFAAMRRRGLAGSVIARLQAHPDRFFAD</sequence>
<dbReference type="STRING" id="69960.SAMN05421720_11292"/>
<dbReference type="EMBL" id="FNAP01000027">
    <property type="protein sequence ID" value="SDF05825.1"/>
    <property type="molecule type" value="Genomic_DNA"/>
</dbReference>
<name>A0A1G7GYY9_9PROT</name>
<dbReference type="Pfam" id="PF03050">
    <property type="entry name" value="DDE_Tnp_IS66"/>
    <property type="match status" value="1"/>
</dbReference>
<accession>A0A1G7GYY9</accession>
<keyword evidence="8" id="KW-1185">Reference proteome</keyword>
<dbReference type="EMBL" id="FNAP01000023">
    <property type="protein sequence ID" value="SDF01502.1"/>
    <property type="molecule type" value="Genomic_DNA"/>
</dbReference>
<evidence type="ECO:0000313" key="8">
    <source>
        <dbReference type="Proteomes" id="UP000199412"/>
    </source>
</evidence>
<evidence type="ECO:0000259" key="2">
    <source>
        <dbReference type="Pfam" id="PF03050"/>
    </source>
</evidence>
<evidence type="ECO:0000313" key="3">
    <source>
        <dbReference type="EMBL" id="SDE79821.1"/>
    </source>
</evidence>
<evidence type="ECO:0000313" key="6">
    <source>
        <dbReference type="EMBL" id="SDF05825.1"/>
    </source>
</evidence>
<dbReference type="EMBL" id="FNAP01000012">
    <property type="protein sequence ID" value="SDE79821.1"/>
    <property type="molecule type" value="Genomic_DNA"/>
</dbReference>
<feature type="compositionally biased region" description="Basic residues" evidence="1">
    <location>
        <begin position="71"/>
        <end position="81"/>
    </location>
</feature>
<evidence type="ECO:0000313" key="5">
    <source>
        <dbReference type="EMBL" id="SDF01502.1"/>
    </source>
</evidence>
<protein>
    <submittedName>
        <fullName evidence="4">Transposase IS66 family protein</fullName>
    </submittedName>
</protein>
<dbReference type="Proteomes" id="UP000199412">
    <property type="component" value="Unassembled WGS sequence"/>
</dbReference>
<dbReference type="OrthoDB" id="7242801at2"/>
<feature type="region of interest" description="Disordered" evidence="1">
    <location>
        <begin position="47"/>
        <end position="89"/>
    </location>
</feature>
<dbReference type="AlphaFoldDB" id="A0A1G7GYY9"/>
<feature type="non-terminal residue" evidence="4">
    <location>
        <position position="297"/>
    </location>
</feature>